<dbReference type="PROSITE" id="PS51747">
    <property type="entry name" value="CYT_DCMP_DEAMINASES_2"/>
    <property type="match status" value="1"/>
</dbReference>
<dbReference type="PANTHER" id="PTHR11079:SF162">
    <property type="entry name" value="RIBOFLAVIN BIOSYNTHESIS PROTEIN PYRD, CHLOROPLASTIC"/>
    <property type="match status" value="1"/>
</dbReference>
<proteinExistence type="predicted"/>
<dbReference type="EMBL" id="CP072011">
    <property type="protein sequence ID" value="QTH16515.1"/>
    <property type="molecule type" value="Genomic_DNA"/>
</dbReference>
<evidence type="ECO:0000313" key="4">
    <source>
        <dbReference type="EMBL" id="QTH16515.1"/>
    </source>
</evidence>
<keyword evidence="1" id="KW-0479">Metal-binding</keyword>
<dbReference type="RefSeq" id="WP_208555594.1">
    <property type="nucleotide sequence ID" value="NZ_CP072011.1"/>
</dbReference>
<dbReference type="CDD" id="cd01284">
    <property type="entry name" value="Riboflavin_deaminase-reductase"/>
    <property type="match status" value="1"/>
</dbReference>
<dbReference type="InterPro" id="IPR016192">
    <property type="entry name" value="APOBEC/CMP_deaminase_Zn-bd"/>
</dbReference>
<dbReference type="Pfam" id="PF00383">
    <property type="entry name" value="dCMP_cyt_deam_1"/>
    <property type="match status" value="1"/>
</dbReference>
<dbReference type="GO" id="GO:0008270">
    <property type="term" value="F:zinc ion binding"/>
    <property type="evidence" value="ECO:0007669"/>
    <property type="project" value="InterPro"/>
</dbReference>
<evidence type="ECO:0000256" key="2">
    <source>
        <dbReference type="ARBA" id="ARBA00022833"/>
    </source>
</evidence>
<protein>
    <submittedName>
        <fullName evidence="4">Bifunctional diaminohydroxyphosphoribosylaminopyrimidine deaminase/5-amino-6-(5-phosphoribosylamino)uracil reductase RibD</fullName>
    </submittedName>
</protein>
<dbReference type="AlphaFoldDB" id="A0A8B6UX88"/>
<dbReference type="PANTHER" id="PTHR11079">
    <property type="entry name" value="CYTOSINE DEAMINASE FAMILY MEMBER"/>
    <property type="match status" value="1"/>
</dbReference>
<reference evidence="4" key="2">
    <citation type="submission" date="2021-03" db="EMBL/GenBank/DDBJ databases">
        <authorList>
            <person name="Valentovich L.N."/>
            <person name="Akhremchuk A.E."/>
            <person name="Miamin V.E."/>
        </authorList>
    </citation>
    <scope>NUCLEOTIDE SEQUENCE</scope>
    <source>
        <strain evidence="4">3prime</strain>
    </source>
</reference>
<dbReference type="Proteomes" id="UP000663914">
    <property type="component" value="Chromosome"/>
</dbReference>
<organism evidence="4 5">
    <name type="scientific">Pseudomonas corrugata</name>
    <dbReference type="NCBI Taxonomy" id="47879"/>
    <lineage>
        <taxon>Bacteria</taxon>
        <taxon>Pseudomonadati</taxon>
        <taxon>Pseudomonadota</taxon>
        <taxon>Gammaproteobacteria</taxon>
        <taxon>Pseudomonadales</taxon>
        <taxon>Pseudomonadaceae</taxon>
        <taxon>Pseudomonas</taxon>
    </lineage>
</organism>
<dbReference type="SUPFAM" id="SSF53927">
    <property type="entry name" value="Cytidine deaminase-like"/>
    <property type="match status" value="1"/>
</dbReference>
<dbReference type="InterPro" id="IPR016193">
    <property type="entry name" value="Cytidine_deaminase-like"/>
</dbReference>
<evidence type="ECO:0000259" key="3">
    <source>
        <dbReference type="PROSITE" id="PS51747"/>
    </source>
</evidence>
<evidence type="ECO:0000256" key="1">
    <source>
        <dbReference type="ARBA" id="ARBA00022723"/>
    </source>
</evidence>
<dbReference type="PROSITE" id="PS00903">
    <property type="entry name" value="CYT_DCMP_DEAMINASES_1"/>
    <property type="match status" value="1"/>
</dbReference>
<evidence type="ECO:0000313" key="5">
    <source>
        <dbReference type="Proteomes" id="UP000663914"/>
    </source>
</evidence>
<reference evidence="4" key="1">
    <citation type="book" date="2019" name="MICROBIAL BIOTECHNOLOGY" publisher="Unknown Publisher">
        <title>Optimization of recombineering for directed mutagenesis of bacteria Pseudomonas corrugata 3'.</title>
        <authorList>
            <person name="Buinitskaja S.V."/>
            <person name="Pilipenok N."/>
            <person name="Valentovich L.N."/>
        </authorList>
    </citation>
    <scope>NUCLEOTIDE SEQUENCE</scope>
    <source>
        <strain evidence="4">3prime</strain>
    </source>
</reference>
<sequence>MSLPGEHYTFSDTDRFFMRQALDQGRRALPDCQPNPPVGCVIVRKGSIIASGYTQPPGRHHAEAMALSQLEQGLDDMTAYVTLEPCSFAGRTPSCALALVGAGIARVYVSMLDPDPRNAGAGVAMLRRAGIDVAVGLLEEQARRDLGPYLYGGQSDCEHSSHKSFINCTL</sequence>
<dbReference type="InterPro" id="IPR002125">
    <property type="entry name" value="CMP_dCMP_dom"/>
</dbReference>
<gene>
    <name evidence="4" type="ORF">C4C32_11670</name>
</gene>
<dbReference type="GO" id="GO:0008835">
    <property type="term" value="F:diaminohydroxyphosphoribosylaminopyrimidine deaminase activity"/>
    <property type="evidence" value="ECO:0007669"/>
    <property type="project" value="TreeGrafter"/>
</dbReference>
<feature type="domain" description="CMP/dCMP-type deaminase" evidence="3">
    <location>
        <begin position="12"/>
        <end position="134"/>
    </location>
</feature>
<name>A0A8B6UX88_9PSED</name>
<dbReference type="Gene3D" id="3.40.140.10">
    <property type="entry name" value="Cytidine Deaminase, domain 2"/>
    <property type="match status" value="1"/>
</dbReference>
<keyword evidence="2" id="KW-0862">Zinc</keyword>
<accession>A0A8B6UX88</accession>